<protein>
    <submittedName>
        <fullName evidence="2">Uncharacterized protein</fullName>
    </submittedName>
</protein>
<dbReference type="AlphaFoldDB" id="A0A843VHI8"/>
<keyword evidence="3" id="KW-1185">Reference proteome</keyword>
<accession>A0A843VHI8</accession>
<evidence type="ECO:0000313" key="2">
    <source>
        <dbReference type="EMBL" id="MQL95415.1"/>
    </source>
</evidence>
<feature type="compositionally biased region" description="Gly residues" evidence="1">
    <location>
        <begin position="63"/>
        <end position="77"/>
    </location>
</feature>
<reference evidence="2" key="1">
    <citation type="submission" date="2017-07" db="EMBL/GenBank/DDBJ databases">
        <title>Taro Niue Genome Assembly and Annotation.</title>
        <authorList>
            <person name="Atibalentja N."/>
            <person name="Keating K."/>
            <person name="Fields C.J."/>
        </authorList>
    </citation>
    <scope>NUCLEOTIDE SEQUENCE</scope>
    <source>
        <strain evidence="2">Niue_2</strain>
        <tissue evidence="2">Leaf</tissue>
    </source>
</reference>
<dbReference type="OrthoDB" id="1932806at2759"/>
<organism evidence="2 3">
    <name type="scientific">Colocasia esculenta</name>
    <name type="common">Wild taro</name>
    <name type="synonym">Arum esculentum</name>
    <dbReference type="NCBI Taxonomy" id="4460"/>
    <lineage>
        <taxon>Eukaryota</taxon>
        <taxon>Viridiplantae</taxon>
        <taxon>Streptophyta</taxon>
        <taxon>Embryophyta</taxon>
        <taxon>Tracheophyta</taxon>
        <taxon>Spermatophyta</taxon>
        <taxon>Magnoliopsida</taxon>
        <taxon>Liliopsida</taxon>
        <taxon>Araceae</taxon>
        <taxon>Aroideae</taxon>
        <taxon>Colocasieae</taxon>
        <taxon>Colocasia</taxon>
    </lineage>
</organism>
<feature type="compositionally biased region" description="Basic and acidic residues" evidence="1">
    <location>
        <begin position="204"/>
        <end position="218"/>
    </location>
</feature>
<proteinExistence type="predicted"/>
<feature type="region of interest" description="Disordered" evidence="1">
    <location>
        <begin position="1"/>
        <end position="39"/>
    </location>
</feature>
<dbReference type="PANTHER" id="PTHR47911:SF1">
    <property type="entry name" value="OS06G0664400 PROTEIN"/>
    <property type="match status" value="1"/>
</dbReference>
<evidence type="ECO:0000256" key="1">
    <source>
        <dbReference type="SAM" id="MobiDB-lite"/>
    </source>
</evidence>
<feature type="compositionally biased region" description="Pro residues" evidence="1">
    <location>
        <begin position="170"/>
        <end position="183"/>
    </location>
</feature>
<feature type="compositionally biased region" description="Gly residues" evidence="1">
    <location>
        <begin position="313"/>
        <end position="323"/>
    </location>
</feature>
<dbReference type="Proteomes" id="UP000652761">
    <property type="component" value="Unassembled WGS sequence"/>
</dbReference>
<feature type="non-terminal residue" evidence="2">
    <location>
        <position position="522"/>
    </location>
</feature>
<feature type="region of interest" description="Disordered" evidence="1">
    <location>
        <begin position="58"/>
        <end position="349"/>
    </location>
</feature>
<evidence type="ECO:0000313" key="3">
    <source>
        <dbReference type="Proteomes" id="UP000652761"/>
    </source>
</evidence>
<dbReference type="EMBL" id="NMUH01001791">
    <property type="protein sequence ID" value="MQL95415.1"/>
    <property type="molecule type" value="Genomic_DNA"/>
</dbReference>
<sequence>MVFSSSGPKTRPRSPPKPSDHQAKQQLHSTMRSLGRLAAASPASASCYPFLASSSNAFSTFSGAGGGGGGRGRGRGAGAPPSPPPGPLGKPQYELDRADDDTGPPLPPGPLGRPQYELDRADDDGAGSAPSGLGHGQVQPPVFRSFSWSSSVNPPLPPPTAAFGRGRGSLPPPPPSSRPPSPPAAAGRGRGRGGVPSASPPDPDGPKKPIFFRREGHAPDQFVDQGGEMKASEGAPLPFGLSFGLPHGAFGRGKPTGPAAPRPTAPQENRHLRPRSPPDHVPRGGSGRARPAISPPRMLDREKATKNAMDILSGGGRGQTGRGLRGRGERGGMAWRGRGGRFGGRGRARDPDEYYGTGLFLGDNADGEKLAKRMGEENMAQLKEAFEEMSGRVLPSPMEDAYLEALHTNYSFEFEPEYHMEFNNNPDIDENPPLSLSEALEKMKPFLMQYEGIGSQEEWEEVVKETMERAPVLKELVDFYSGPDRVTAKQQHQELERVAKTLPESVPSSVKRFTDRAILSLQ</sequence>
<name>A0A843VHI8_COLES</name>
<comment type="caution">
    <text evidence="2">The sequence shown here is derived from an EMBL/GenBank/DDBJ whole genome shotgun (WGS) entry which is preliminary data.</text>
</comment>
<feature type="compositionally biased region" description="Basic and acidic residues" evidence="1">
    <location>
        <begin position="268"/>
        <end position="282"/>
    </location>
</feature>
<gene>
    <name evidence="2" type="ORF">Taro_028088</name>
</gene>
<dbReference type="PANTHER" id="PTHR47911">
    <property type="entry name" value="HYDROXYPROLINE-RICH GLYCOPROTEIN-LIKE"/>
    <property type="match status" value="1"/>
</dbReference>